<dbReference type="PANTHER" id="PTHR30154">
    <property type="entry name" value="LEUCINE-RESPONSIVE REGULATORY PROTEIN"/>
    <property type="match status" value="1"/>
</dbReference>
<dbReference type="Pfam" id="PF01037">
    <property type="entry name" value="AsnC_trans_reg"/>
    <property type="match status" value="1"/>
</dbReference>
<evidence type="ECO:0000313" key="6">
    <source>
        <dbReference type="Proteomes" id="UP000193900"/>
    </source>
</evidence>
<dbReference type="InterPro" id="IPR036388">
    <property type="entry name" value="WH-like_DNA-bd_sf"/>
</dbReference>
<dbReference type="Gene3D" id="1.10.10.10">
    <property type="entry name" value="Winged helix-like DNA-binding domain superfamily/Winged helix DNA-binding domain"/>
    <property type="match status" value="1"/>
</dbReference>
<evidence type="ECO:0000256" key="3">
    <source>
        <dbReference type="ARBA" id="ARBA00023163"/>
    </source>
</evidence>
<dbReference type="SUPFAM" id="SSF46785">
    <property type="entry name" value="Winged helix' DNA-binding domain"/>
    <property type="match status" value="1"/>
</dbReference>
<reference evidence="5 6" key="1">
    <citation type="submission" date="2017-03" db="EMBL/GenBank/DDBJ databases">
        <authorList>
            <person name="Afonso C.L."/>
            <person name="Miller P.J."/>
            <person name="Scott M.A."/>
            <person name="Spackman E."/>
            <person name="Goraichik I."/>
            <person name="Dimitrov K.M."/>
            <person name="Suarez D.L."/>
            <person name="Swayne D.E."/>
        </authorList>
    </citation>
    <scope>NUCLEOTIDE SEQUENCE [LARGE SCALE GENOMIC DNA]</scope>
    <source>
        <strain evidence="5 6">CECT 7023</strain>
    </source>
</reference>
<accession>A0A1Y5TPF8</accession>
<dbReference type="AlphaFoldDB" id="A0A1Y5TPF8"/>
<organism evidence="5 6">
    <name type="scientific">Roseisalinus antarcticus</name>
    <dbReference type="NCBI Taxonomy" id="254357"/>
    <lineage>
        <taxon>Bacteria</taxon>
        <taxon>Pseudomonadati</taxon>
        <taxon>Pseudomonadota</taxon>
        <taxon>Alphaproteobacteria</taxon>
        <taxon>Rhodobacterales</taxon>
        <taxon>Roseobacteraceae</taxon>
        <taxon>Roseisalinus</taxon>
    </lineage>
</organism>
<keyword evidence="1" id="KW-0805">Transcription regulation</keyword>
<evidence type="ECO:0000313" key="5">
    <source>
        <dbReference type="EMBL" id="SLN66640.1"/>
    </source>
</evidence>
<dbReference type="InterPro" id="IPR036390">
    <property type="entry name" value="WH_DNA-bd_sf"/>
</dbReference>
<keyword evidence="3" id="KW-0804">Transcription</keyword>
<dbReference type="GO" id="GO:0043565">
    <property type="term" value="F:sequence-specific DNA binding"/>
    <property type="evidence" value="ECO:0007669"/>
    <property type="project" value="InterPro"/>
</dbReference>
<dbReference type="Gene3D" id="3.30.70.920">
    <property type="match status" value="1"/>
</dbReference>
<dbReference type="InterPro" id="IPR019887">
    <property type="entry name" value="Tscrpt_reg_AsnC/Lrp_C"/>
</dbReference>
<gene>
    <name evidence="5" type="primary">lrp_5</name>
    <name evidence="5" type="ORF">ROA7023_03170</name>
</gene>
<dbReference type="EMBL" id="FWFZ01000019">
    <property type="protein sequence ID" value="SLN66640.1"/>
    <property type="molecule type" value="Genomic_DNA"/>
</dbReference>
<feature type="domain" description="HTH asnC-type" evidence="4">
    <location>
        <begin position="6"/>
        <end position="67"/>
    </location>
</feature>
<dbReference type="PROSITE" id="PS50956">
    <property type="entry name" value="HTH_ASNC_2"/>
    <property type="match status" value="1"/>
</dbReference>
<dbReference type="SUPFAM" id="SSF54909">
    <property type="entry name" value="Dimeric alpha+beta barrel"/>
    <property type="match status" value="1"/>
</dbReference>
<dbReference type="PRINTS" id="PR00033">
    <property type="entry name" value="HTHASNC"/>
</dbReference>
<protein>
    <submittedName>
        <fullName evidence="5">Leucine-responsive regulatory protein</fullName>
    </submittedName>
</protein>
<dbReference type="PANTHER" id="PTHR30154:SF34">
    <property type="entry name" value="TRANSCRIPTIONAL REGULATOR AZLB"/>
    <property type="match status" value="1"/>
</dbReference>
<dbReference type="InterPro" id="IPR011008">
    <property type="entry name" value="Dimeric_a/b-barrel"/>
</dbReference>
<evidence type="ECO:0000256" key="2">
    <source>
        <dbReference type="ARBA" id="ARBA00023125"/>
    </source>
</evidence>
<dbReference type="Proteomes" id="UP000193900">
    <property type="component" value="Unassembled WGS sequence"/>
</dbReference>
<name>A0A1Y5TPF8_9RHOB</name>
<dbReference type="GO" id="GO:0005829">
    <property type="term" value="C:cytosol"/>
    <property type="evidence" value="ECO:0007669"/>
    <property type="project" value="TreeGrafter"/>
</dbReference>
<evidence type="ECO:0000259" key="4">
    <source>
        <dbReference type="PROSITE" id="PS50956"/>
    </source>
</evidence>
<sequence length="155" mass="17314">MPNFMLDDLDRRLLRQLQADPTLSMAELADRARTTAARAARRVERMEADGVIVGQEAVLDWPALGFAVHVSLRITVDKAAPRALDELMAAARKVPEVAEMQTFLGRVDLRLSVIARDMEHYQETYRERILALPHIADIEALLTISTVKDEGGLPI</sequence>
<keyword evidence="2" id="KW-0238">DNA-binding</keyword>
<dbReference type="InterPro" id="IPR000485">
    <property type="entry name" value="AsnC-type_HTH_dom"/>
</dbReference>
<evidence type="ECO:0000256" key="1">
    <source>
        <dbReference type="ARBA" id="ARBA00023015"/>
    </source>
</evidence>
<keyword evidence="6" id="KW-1185">Reference proteome</keyword>
<dbReference type="GO" id="GO:0043200">
    <property type="term" value="P:response to amino acid"/>
    <property type="evidence" value="ECO:0007669"/>
    <property type="project" value="TreeGrafter"/>
</dbReference>
<dbReference type="Pfam" id="PF13412">
    <property type="entry name" value="HTH_24"/>
    <property type="match status" value="1"/>
</dbReference>
<proteinExistence type="predicted"/>
<dbReference type="InterPro" id="IPR019888">
    <property type="entry name" value="Tscrpt_reg_AsnC-like"/>
</dbReference>
<dbReference type="SMART" id="SM00344">
    <property type="entry name" value="HTH_ASNC"/>
    <property type="match status" value="1"/>
</dbReference>